<name>A0A9X3S5L4_9ACTN</name>
<dbReference type="EMBL" id="JAPDDP010000003">
    <property type="protein sequence ID" value="MDA0179074.1"/>
    <property type="molecule type" value="Genomic_DNA"/>
</dbReference>
<dbReference type="PANTHER" id="PTHR43798:SF33">
    <property type="entry name" value="HYDROLASE, PUTATIVE (AFU_ORTHOLOGUE AFUA_2G14860)-RELATED"/>
    <property type="match status" value="1"/>
</dbReference>
<dbReference type="InterPro" id="IPR029058">
    <property type="entry name" value="AB_hydrolase_fold"/>
</dbReference>
<reference evidence="2" key="1">
    <citation type="submission" date="2022-10" db="EMBL/GenBank/DDBJ databases">
        <title>The WGS of Solirubrobacter phytolaccae KCTC 29190.</title>
        <authorList>
            <person name="Jiang Z."/>
        </authorList>
    </citation>
    <scope>NUCLEOTIDE SEQUENCE</scope>
    <source>
        <strain evidence="2">KCTC 29190</strain>
    </source>
</reference>
<dbReference type="PANTHER" id="PTHR43798">
    <property type="entry name" value="MONOACYLGLYCEROL LIPASE"/>
    <property type="match status" value="1"/>
</dbReference>
<dbReference type="InterPro" id="IPR000073">
    <property type="entry name" value="AB_hydrolase_1"/>
</dbReference>
<keyword evidence="2" id="KW-0378">Hydrolase</keyword>
<protein>
    <submittedName>
        <fullName evidence="2">Alpha/beta fold hydrolase</fullName>
    </submittedName>
</protein>
<evidence type="ECO:0000313" key="3">
    <source>
        <dbReference type="Proteomes" id="UP001147653"/>
    </source>
</evidence>
<proteinExistence type="predicted"/>
<dbReference type="Proteomes" id="UP001147653">
    <property type="component" value="Unassembled WGS sequence"/>
</dbReference>
<dbReference type="AlphaFoldDB" id="A0A9X3S5L4"/>
<organism evidence="2 3">
    <name type="scientific">Solirubrobacter phytolaccae</name>
    <dbReference type="NCBI Taxonomy" id="1404360"/>
    <lineage>
        <taxon>Bacteria</taxon>
        <taxon>Bacillati</taxon>
        <taxon>Actinomycetota</taxon>
        <taxon>Thermoleophilia</taxon>
        <taxon>Solirubrobacterales</taxon>
        <taxon>Solirubrobacteraceae</taxon>
        <taxon>Solirubrobacter</taxon>
    </lineage>
</organism>
<comment type="caution">
    <text evidence="2">The sequence shown here is derived from an EMBL/GenBank/DDBJ whole genome shotgun (WGS) entry which is preliminary data.</text>
</comment>
<dbReference type="Gene3D" id="3.40.50.1820">
    <property type="entry name" value="alpha/beta hydrolase"/>
    <property type="match status" value="1"/>
</dbReference>
<evidence type="ECO:0000313" key="2">
    <source>
        <dbReference type="EMBL" id="MDA0179074.1"/>
    </source>
</evidence>
<keyword evidence="3" id="KW-1185">Reference proteome</keyword>
<dbReference type="SUPFAM" id="SSF53474">
    <property type="entry name" value="alpha/beta-Hydrolases"/>
    <property type="match status" value="1"/>
</dbReference>
<accession>A0A9X3S5L4</accession>
<dbReference type="GO" id="GO:0016787">
    <property type="term" value="F:hydrolase activity"/>
    <property type="evidence" value="ECO:0007669"/>
    <property type="project" value="UniProtKB-KW"/>
</dbReference>
<dbReference type="GO" id="GO:0016020">
    <property type="term" value="C:membrane"/>
    <property type="evidence" value="ECO:0007669"/>
    <property type="project" value="TreeGrafter"/>
</dbReference>
<evidence type="ECO:0000259" key="1">
    <source>
        <dbReference type="Pfam" id="PF12697"/>
    </source>
</evidence>
<dbReference type="RefSeq" id="WP_270023342.1">
    <property type="nucleotide sequence ID" value="NZ_JAPDDP010000003.1"/>
</dbReference>
<sequence length="277" mass="29771">MPTVFEHRVELAGHMTRALEVAGDGPGIVLLHGWSHSADTWRPLLLELAARERRAIAVDLPGFGEATPLAPGAVLPQLDVFASELVRTWANDEPVVIAGSSLGGCLALRLAEHPGDLKLAGVVPVAPDGLEMPSWFDPIEEDPIVRRLLSMPVPVPGELLRRGQKGAHRRLAFSDAQRAVVDAFGVDSETRADVAALLESGRKLAPELANAPFDLVGIRCPVLLVWGAYDRMLPHTDARMALDALPTTQVELIEGCGHHPQLEATGRLVELLLPFGI</sequence>
<dbReference type="Pfam" id="PF12697">
    <property type="entry name" value="Abhydrolase_6"/>
    <property type="match status" value="1"/>
</dbReference>
<dbReference type="InterPro" id="IPR050266">
    <property type="entry name" value="AB_hydrolase_sf"/>
</dbReference>
<gene>
    <name evidence="2" type="ORF">OJ997_02110</name>
</gene>
<feature type="domain" description="AB hydrolase-1" evidence="1">
    <location>
        <begin position="28"/>
        <end position="270"/>
    </location>
</feature>
<dbReference type="InterPro" id="IPR000639">
    <property type="entry name" value="Epox_hydrolase-like"/>
</dbReference>
<dbReference type="PRINTS" id="PR00111">
    <property type="entry name" value="ABHYDROLASE"/>
</dbReference>
<dbReference type="PRINTS" id="PR00412">
    <property type="entry name" value="EPOXHYDRLASE"/>
</dbReference>